<keyword evidence="3" id="KW-1185">Reference proteome</keyword>
<dbReference type="Gene3D" id="2.60.40.10">
    <property type="entry name" value="Immunoglobulins"/>
    <property type="match status" value="1"/>
</dbReference>
<dbReference type="PANTHER" id="PTHR23053:SF0">
    <property type="entry name" value="HYDROCEPHALUS-INDUCING PROTEIN HOMOLOG"/>
    <property type="match status" value="1"/>
</dbReference>
<dbReference type="PANTHER" id="PTHR23053">
    <property type="entry name" value="DLEC1 DELETED IN LUNG AND ESOPHAGEAL CANCER 1"/>
    <property type="match status" value="1"/>
</dbReference>
<evidence type="ECO:0000313" key="2">
    <source>
        <dbReference type="EMBL" id="NXO88018.1"/>
    </source>
</evidence>
<comment type="caution">
    <text evidence="2">The sequence shown here is derived from an EMBL/GenBank/DDBJ whole genome shotgun (WGS) entry which is preliminary data.</text>
</comment>
<feature type="region of interest" description="Disordered" evidence="1">
    <location>
        <begin position="114"/>
        <end position="151"/>
    </location>
</feature>
<sequence length="407" mass="46380">RELQRLAQKEAEILEAEEKRKEEEMVASLGKQPANPEKRKTKSPEKKNKPPERKETKSPEKGETKIPEDPAEMEKNVILRFQIYESSQQNITQIYSYWDRVQGTLQLPMIQRGNEAQPSAENKGQKTNKPQDKVEKKPEQKCGGQRSLQSSQLEAQSKVAEEAVRDEHVGVPCLDIQVTNPKAMIREILRDGRLPMEDQMLEHLGLHPEEPPLLSAPVVSMVDYPKEWLGTAEPSKAPDVKGSSAEGQPKMGQVASRGSSPKEKQISSKRTESPQDSFATRSKTLRSASTPTEFLRLKRYQWTVPAHGEVELKVHFCTKRPGKFEQTLRFELVETKRQYELPCSGTALYPSISQNPRLVFPQWRETMEKDEIIFKEYVESTKQFHFGPLLCGKSREWYVLPAGPCTA</sequence>
<dbReference type="InterPro" id="IPR013783">
    <property type="entry name" value="Ig-like_fold"/>
</dbReference>
<feature type="compositionally biased region" description="Basic and acidic residues" evidence="1">
    <location>
        <begin position="36"/>
        <end position="72"/>
    </location>
</feature>
<feature type="compositionally biased region" description="Basic and acidic residues" evidence="1">
    <location>
        <begin position="260"/>
        <end position="273"/>
    </location>
</feature>
<feature type="region of interest" description="Disordered" evidence="1">
    <location>
        <begin position="230"/>
        <end position="285"/>
    </location>
</feature>
<feature type="compositionally biased region" description="Polar residues" evidence="1">
    <location>
        <begin position="114"/>
        <end position="128"/>
    </location>
</feature>
<reference evidence="2 3" key="1">
    <citation type="submission" date="2019-09" db="EMBL/GenBank/DDBJ databases">
        <title>Bird 10,000 Genomes (B10K) Project - Family phase.</title>
        <authorList>
            <person name="Zhang G."/>
        </authorList>
    </citation>
    <scope>NUCLEOTIDE SEQUENCE [LARGE SCALE GENOMIC DNA]</scope>
    <source>
        <strain evidence="2">B10K-DU-002-25</strain>
        <tissue evidence="2">Muscle</tissue>
    </source>
</reference>
<protein>
    <submittedName>
        <fullName evidence="2">HYDIN protein</fullName>
    </submittedName>
</protein>
<feature type="compositionally biased region" description="Basic and acidic residues" evidence="1">
    <location>
        <begin position="15"/>
        <end position="24"/>
    </location>
</feature>
<feature type="compositionally biased region" description="Polar residues" evidence="1">
    <location>
        <begin position="274"/>
        <end position="285"/>
    </location>
</feature>
<feature type="non-terminal residue" evidence="2">
    <location>
        <position position="1"/>
    </location>
</feature>
<feature type="compositionally biased region" description="Basic and acidic residues" evidence="1">
    <location>
        <begin position="129"/>
        <end position="140"/>
    </location>
</feature>
<dbReference type="InterPro" id="IPR033305">
    <property type="entry name" value="Hydin-like"/>
</dbReference>
<evidence type="ECO:0000256" key="1">
    <source>
        <dbReference type="SAM" id="MobiDB-lite"/>
    </source>
</evidence>
<dbReference type="GO" id="GO:0005930">
    <property type="term" value="C:axoneme"/>
    <property type="evidence" value="ECO:0007669"/>
    <property type="project" value="TreeGrafter"/>
</dbReference>
<dbReference type="AlphaFoldDB" id="A0A7L1VSP8"/>
<feature type="region of interest" description="Disordered" evidence="1">
    <location>
        <begin position="15"/>
        <end position="72"/>
    </location>
</feature>
<proteinExistence type="predicted"/>
<feature type="non-terminal residue" evidence="2">
    <location>
        <position position="407"/>
    </location>
</feature>
<name>A0A7L1VSP8_SITEU</name>
<dbReference type="GO" id="GO:1904158">
    <property type="term" value="P:axonemal central apparatus assembly"/>
    <property type="evidence" value="ECO:0007669"/>
    <property type="project" value="TreeGrafter"/>
</dbReference>
<dbReference type="Proteomes" id="UP000583915">
    <property type="component" value="Unassembled WGS sequence"/>
</dbReference>
<evidence type="ECO:0000313" key="3">
    <source>
        <dbReference type="Proteomes" id="UP000583915"/>
    </source>
</evidence>
<dbReference type="GO" id="GO:0003341">
    <property type="term" value="P:cilium movement"/>
    <property type="evidence" value="ECO:0007669"/>
    <property type="project" value="TreeGrafter"/>
</dbReference>
<accession>A0A7L1VSP8</accession>
<gene>
    <name evidence="2" type="primary">Hydin_9</name>
    <name evidence="2" type="ORF">SITEUR_R15596</name>
</gene>
<organism evidence="2 3">
    <name type="scientific">Sitta europaea</name>
    <name type="common">Eurasian nuthatch</name>
    <dbReference type="NCBI Taxonomy" id="50251"/>
    <lineage>
        <taxon>Eukaryota</taxon>
        <taxon>Metazoa</taxon>
        <taxon>Chordata</taxon>
        <taxon>Craniata</taxon>
        <taxon>Vertebrata</taxon>
        <taxon>Euteleostomi</taxon>
        <taxon>Archelosauria</taxon>
        <taxon>Archosauria</taxon>
        <taxon>Dinosauria</taxon>
        <taxon>Saurischia</taxon>
        <taxon>Theropoda</taxon>
        <taxon>Coelurosauria</taxon>
        <taxon>Aves</taxon>
        <taxon>Neognathae</taxon>
        <taxon>Neoaves</taxon>
        <taxon>Telluraves</taxon>
        <taxon>Australaves</taxon>
        <taxon>Passeriformes</taxon>
        <taxon>Sittidae</taxon>
        <taxon>Sitta</taxon>
    </lineage>
</organism>
<dbReference type="EMBL" id="VXBS01010557">
    <property type="protein sequence ID" value="NXO88018.1"/>
    <property type="molecule type" value="Genomic_DNA"/>
</dbReference>